<proteinExistence type="predicted"/>
<dbReference type="RefSeq" id="WP_161694912.1">
    <property type="nucleotide sequence ID" value="NZ_JAAAHS010000032.1"/>
</dbReference>
<keyword evidence="2" id="KW-0597">Phosphoprotein</keyword>
<evidence type="ECO:0000256" key="1">
    <source>
        <dbReference type="ARBA" id="ARBA00022450"/>
    </source>
</evidence>
<keyword evidence="5" id="KW-1185">Reference proteome</keyword>
<dbReference type="InterPro" id="IPR020806">
    <property type="entry name" value="PKS_PP-bd"/>
</dbReference>
<comment type="caution">
    <text evidence="4">The sequence shown here is derived from an EMBL/GenBank/DDBJ whole genome shotgun (WGS) entry which is preliminary data.</text>
</comment>
<dbReference type="PROSITE" id="PS00012">
    <property type="entry name" value="PHOSPHOPANTETHEINE"/>
    <property type="match status" value="1"/>
</dbReference>
<dbReference type="GO" id="GO:0031177">
    <property type="term" value="F:phosphopantetheine binding"/>
    <property type="evidence" value="ECO:0007669"/>
    <property type="project" value="InterPro"/>
</dbReference>
<dbReference type="AlphaFoldDB" id="A0A964XJD1"/>
<dbReference type="Gene3D" id="1.10.1200.10">
    <property type="entry name" value="ACP-like"/>
    <property type="match status" value="1"/>
</dbReference>
<evidence type="ECO:0000259" key="3">
    <source>
        <dbReference type="PROSITE" id="PS50075"/>
    </source>
</evidence>
<dbReference type="Proteomes" id="UP000598297">
    <property type="component" value="Unassembled WGS sequence"/>
</dbReference>
<protein>
    <recommendedName>
        <fullName evidence="3">Carrier domain-containing protein</fullName>
    </recommendedName>
</protein>
<evidence type="ECO:0000313" key="4">
    <source>
        <dbReference type="EMBL" id="NBE51174.1"/>
    </source>
</evidence>
<dbReference type="SUPFAM" id="SSF47336">
    <property type="entry name" value="ACP-like"/>
    <property type="match status" value="1"/>
</dbReference>
<evidence type="ECO:0000256" key="2">
    <source>
        <dbReference type="ARBA" id="ARBA00022553"/>
    </source>
</evidence>
<dbReference type="SMART" id="SM00823">
    <property type="entry name" value="PKS_PP"/>
    <property type="match status" value="1"/>
</dbReference>
<dbReference type="GO" id="GO:0017000">
    <property type="term" value="P:antibiotic biosynthetic process"/>
    <property type="evidence" value="ECO:0007669"/>
    <property type="project" value="UniProtKB-ARBA"/>
</dbReference>
<keyword evidence="1" id="KW-0596">Phosphopantetheine</keyword>
<dbReference type="InterPro" id="IPR036736">
    <property type="entry name" value="ACP-like_sf"/>
</dbReference>
<name>A0A964XJD1_9ACTN</name>
<sequence>MESEVEAVAARVVGIVGEVLGERDVPVGEHFQDLGGSSLQAIRICARVRKELGVKAAPEALFESDTVGEFSAALARAVDRA</sequence>
<dbReference type="InterPro" id="IPR009081">
    <property type="entry name" value="PP-bd_ACP"/>
</dbReference>
<gene>
    <name evidence="4" type="ORF">GUY60_06990</name>
</gene>
<reference evidence="4" key="1">
    <citation type="submission" date="2020-01" db="EMBL/GenBank/DDBJ databases">
        <title>Whole-genome analyses of novel actinobacteria.</title>
        <authorList>
            <person name="Sahin N."/>
        </authorList>
    </citation>
    <scope>NUCLEOTIDE SEQUENCE</scope>
    <source>
        <strain evidence="4">YC537</strain>
    </source>
</reference>
<dbReference type="EMBL" id="JAAAHS010000032">
    <property type="protein sequence ID" value="NBE51174.1"/>
    <property type="molecule type" value="Genomic_DNA"/>
</dbReference>
<feature type="domain" description="Carrier" evidence="3">
    <location>
        <begin position="3"/>
        <end position="78"/>
    </location>
</feature>
<organism evidence="4 5">
    <name type="scientific">Streptomyces boluensis</name>
    <dbReference type="NCBI Taxonomy" id="1775135"/>
    <lineage>
        <taxon>Bacteria</taxon>
        <taxon>Bacillati</taxon>
        <taxon>Actinomycetota</taxon>
        <taxon>Actinomycetes</taxon>
        <taxon>Kitasatosporales</taxon>
        <taxon>Streptomycetaceae</taxon>
        <taxon>Streptomyces</taxon>
    </lineage>
</organism>
<dbReference type="Pfam" id="PF00550">
    <property type="entry name" value="PP-binding"/>
    <property type="match status" value="1"/>
</dbReference>
<dbReference type="PROSITE" id="PS50075">
    <property type="entry name" value="CARRIER"/>
    <property type="match status" value="1"/>
</dbReference>
<dbReference type="InterPro" id="IPR006162">
    <property type="entry name" value="Ppantetheine_attach_site"/>
</dbReference>
<evidence type="ECO:0000313" key="5">
    <source>
        <dbReference type="Proteomes" id="UP000598297"/>
    </source>
</evidence>
<accession>A0A964XJD1</accession>
<dbReference type="OrthoDB" id="2085352at2"/>